<evidence type="ECO:0000313" key="11">
    <source>
        <dbReference type="Proteomes" id="UP000092952"/>
    </source>
</evidence>
<evidence type="ECO:0000256" key="8">
    <source>
        <dbReference type="ARBA" id="ARBA00023136"/>
    </source>
</evidence>
<proteinExistence type="inferred from homology"/>
<feature type="binding site" evidence="9">
    <location>
        <position position="96"/>
    </location>
    <ligand>
        <name>Fe cation</name>
        <dbReference type="ChEBI" id="CHEBI:24875"/>
        <label>1</label>
    </ligand>
</feature>
<protein>
    <recommendedName>
        <fullName evidence="9">3-demethoxyubiquinol 3-hydroxylase</fullName>
        <shortName evidence="9">DMQ hydroxylase</shortName>
        <ecNumber evidence="9">1.14.99.60</ecNumber>
    </recommendedName>
    <alternativeName>
        <fullName evidence="9">2-nonaprenyl-3-methyl-6-methoxy-1,4-benzoquinol hydroxylase</fullName>
    </alternativeName>
</protein>
<dbReference type="InterPro" id="IPR047809">
    <property type="entry name" value="COQ7_proteobact"/>
</dbReference>
<dbReference type="InterPro" id="IPR009078">
    <property type="entry name" value="Ferritin-like_SF"/>
</dbReference>
<dbReference type="Gene3D" id="1.20.1260.10">
    <property type="match status" value="1"/>
</dbReference>
<evidence type="ECO:0000256" key="3">
    <source>
        <dbReference type="ARBA" id="ARBA00022688"/>
    </source>
</evidence>
<keyword evidence="5 9" id="KW-0560">Oxidoreductase</keyword>
<evidence type="ECO:0000256" key="9">
    <source>
        <dbReference type="HAMAP-Rule" id="MF_01658"/>
    </source>
</evidence>
<accession>A0A1B1YTF3</accession>
<keyword evidence="6 9" id="KW-0408">Iron</keyword>
<dbReference type="InterPro" id="IPR011566">
    <property type="entry name" value="Ubq_synth_Coq7"/>
</dbReference>
<dbReference type="SUPFAM" id="SSF47240">
    <property type="entry name" value="Ferritin-like"/>
    <property type="match status" value="1"/>
</dbReference>
<dbReference type="UniPathway" id="UPA00232"/>
<dbReference type="EC" id="1.14.99.60" evidence="9"/>
<dbReference type="Proteomes" id="UP000092952">
    <property type="component" value="Chromosome"/>
</dbReference>
<dbReference type="NCBIfam" id="NF033656">
    <property type="entry name" value="DMQ_monoox_COQ7"/>
    <property type="match status" value="1"/>
</dbReference>
<comment type="function">
    <text evidence="9">Catalyzes the hydroxylation of 2-nonaprenyl-3-methyl-6-methoxy-1,4-benzoquinol during ubiquinone biosynthesis.</text>
</comment>
<comment type="pathway">
    <text evidence="1 9">Cofactor biosynthesis; ubiquinone biosynthesis.</text>
</comment>
<gene>
    <name evidence="9" type="primary">coq7</name>
    <name evidence="10" type="ORF">PG2T_07085</name>
</gene>
<evidence type="ECO:0000313" key="10">
    <source>
        <dbReference type="EMBL" id="ANX03977.1"/>
    </source>
</evidence>
<dbReference type="InterPro" id="IPR012347">
    <property type="entry name" value="Ferritin-like"/>
</dbReference>
<feature type="binding site" evidence="9">
    <location>
        <position position="180"/>
    </location>
    <ligand>
        <name>Fe cation</name>
        <dbReference type="ChEBI" id="CHEBI:24875"/>
        <label>2</label>
    </ligand>
</feature>
<feature type="binding site" evidence="9">
    <location>
        <position position="177"/>
    </location>
    <ligand>
        <name>Fe cation</name>
        <dbReference type="ChEBI" id="CHEBI:24875"/>
        <label>2</label>
    </ligand>
</feature>
<keyword evidence="4 9" id="KW-0479">Metal-binding</keyword>
<dbReference type="Pfam" id="PF03232">
    <property type="entry name" value="COQ7"/>
    <property type="match status" value="1"/>
</dbReference>
<dbReference type="HAMAP" id="MF_01658">
    <property type="entry name" value="COQ7"/>
    <property type="match status" value="1"/>
</dbReference>
<keyword evidence="3 9" id="KW-0831">Ubiquinone biosynthesis</keyword>
<dbReference type="OrthoDB" id="5192789at2"/>
<dbReference type="PANTHER" id="PTHR11237:SF4">
    <property type="entry name" value="5-DEMETHOXYUBIQUINONE HYDROXYLASE, MITOCHONDRIAL"/>
    <property type="match status" value="1"/>
</dbReference>
<dbReference type="EMBL" id="CP014671">
    <property type="protein sequence ID" value="ANX03977.1"/>
    <property type="molecule type" value="Genomic_DNA"/>
</dbReference>
<evidence type="ECO:0000256" key="1">
    <source>
        <dbReference type="ARBA" id="ARBA00004749"/>
    </source>
</evidence>
<reference evidence="11" key="1">
    <citation type="submission" date="2016-03" db="EMBL/GenBank/DDBJ databases">
        <title>Complete genome sequence of Solimmundus cernigliae, representing a novel lineage of polycyclic aromatic hydrocarbon degraders within the Gammaproteobacteria.</title>
        <authorList>
            <person name="Singleton D.R."/>
            <person name="Dickey A.N."/>
            <person name="Scholl E.H."/>
            <person name="Wright F.A."/>
            <person name="Aitken M.D."/>
        </authorList>
    </citation>
    <scope>NUCLEOTIDE SEQUENCE [LARGE SCALE GENOMIC DNA]</scope>
    <source>
        <strain evidence="11">TR3.2</strain>
    </source>
</reference>
<dbReference type="RefSeq" id="WP_068803757.1">
    <property type="nucleotide sequence ID" value="NZ_CP014671.1"/>
</dbReference>
<dbReference type="GO" id="GO:0008682">
    <property type="term" value="F:3-demethoxyubiquinol 3-hydroxylase activity"/>
    <property type="evidence" value="ECO:0007669"/>
    <property type="project" value="UniProtKB-EC"/>
</dbReference>
<dbReference type="GO" id="GO:0005886">
    <property type="term" value="C:plasma membrane"/>
    <property type="evidence" value="ECO:0007669"/>
    <property type="project" value="UniProtKB-SubCell"/>
</dbReference>
<keyword evidence="2 9" id="KW-1003">Cell membrane</keyword>
<dbReference type="STRING" id="1810504.PG2T_07085"/>
<evidence type="ECO:0000256" key="5">
    <source>
        <dbReference type="ARBA" id="ARBA00023002"/>
    </source>
</evidence>
<comment type="similarity">
    <text evidence="9">Belongs to the COQ7 family.</text>
</comment>
<dbReference type="AlphaFoldDB" id="A0A1B1YTF3"/>
<organism evidence="10 11">
    <name type="scientific">Immundisolibacter cernigliae</name>
    <dbReference type="NCBI Taxonomy" id="1810504"/>
    <lineage>
        <taxon>Bacteria</taxon>
        <taxon>Pseudomonadati</taxon>
        <taxon>Pseudomonadota</taxon>
        <taxon>Gammaproteobacteria</taxon>
        <taxon>Immundisolibacterales</taxon>
        <taxon>Immundisolibacteraceae</taxon>
        <taxon>Immundisolibacter</taxon>
    </lineage>
</organism>
<dbReference type="GO" id="GO:0046872">
    <property type="term" value="F:metal ion binding"/>
    <property type="evidence" value="ECO:0007669"/>
    <property type="project" value="UniProtKB-KW"/>
</dbReference>
<keyword evidence="8 9" id="KW-0472">Membrane</keyword>
<feature type="binding site" evidence="9">
    <location>
        <position position="93"/>
    </location>
    <ligand>
        <name>Fe cation</name>
        <dbReference type="ChEBI" id="CHEBI:24875"/>
        <label>1</label>
    </ligand>
</feature>
<feature type="binding site" evidence="9">
    <location>
        <position position="177"/>
    </location>
    <ligand>
        <name>Fe cation</name>
        <dbReference type="ChEBI" id="CHEBI:24875"/>
        <label>1</label>
    </ligand>
</feature>
<name>A0A1B1YTF3_9GAMM</name>
<dbReference type="GO" id="GO:0006744">
    <property type="term" value="P:ubiquinone biosynthetic process"/>
    <property type="evidence" value="ECO:0007669"/>
    <property type="project" value="UniProtKB-UniRule"/>
</dbReference>
<evidence type="ECO:0000256" key="7">
    <source>
        <dbReference type="ARBA" id="ARBA00023033"/>
    </source>
</evidence>
<feature type="binding site" evidence="9">
    <location>
        <position position="145"/>
    </location>
    <ligand>
        <name>Fe cation</name>
        <dbReference type="ChEBI" id="CHEBI:24875"/>
        <label>2</label>
    </ligand>
</feature>
<evidence type="ECO:0000256" key="6">
    <source>
        <dbReference type="ARBA" id="ARBA00023004"/>
    </source>
</evidence>
<comment type="cofactor">
    <cofactor evidence="9">
        <name>Fe cation</name>
        <dbReference type="ChEBI" id="CHEBI:24875"/>
    </cofactor>
    <text evidence="9">Binds 2 iron ions per subunit.</text>
</comment>
<feature type="binding site" evidence="9">
    <location>
        <position position="93"/>
    </location>
    <ligand>
        <name>Fe cation</name>
        <dbReference type="ChEBI" id="CHEBI:24875"/>
        <label>2</label>
    </ligand>
</feature>
<feature type="binding site" evidence="9">
    <location>
        <position position="63"/>
    </location>
    <ligand>
        <name>Fe cation</name>
        <dbReference type="ChEBI" id="CHEBI:24875"/>
        <label>1</label>
    </ligand>
</feature>
<dbReference type="PANTHER" id="PTHR11237">
    <property type="entry name" value="COENZYME Q10 BIOSYNTHESIS PROTEIN 7"/>
    <property type="match status" value="1"/>
</dbReference>
<keyword evidence="7 9" id="KW-0503">Monooxygenase</keyword>
<dbReference type="KEGG" id="gbi:PG2T_07085"/>
<evidence type="ECO:0000256" key="2">
    <source>
        <dbReference type="ARBA" id="ARBA00022475"/>
    </source>
</evidence>
<dbReference type="CDD" id="cd01042">
    <property type="entry name" value="DMQH"/>
    <property type="match status" value="1"/>
</dbReference>
<comment type="subcellular location">
    <subcellularLocation>
        <location evidence="9">Cell membrane</location>
        <topology evidence="9">Peripheral membrane protein</topology>
    </subcellularLocation>
</comment>
<dbReference type="InParanoid" id="A0A1B1YTF3"/>
<comment type="catalytic activity">
    <reaction evidence="9">
        <text>a 5-methoxy-2-methyl-3-(all-trans-polyprenyl)benzene-1,4-diol + AH2 + O2 = a 3-demethylubiquinol + A + H2O</text>
        <dbReference type="Rhea" id="RHEA:50908"/>
        <dbReference type="Rhea" id="RHEA-COMP:10859"/>
        <dbReference type="Rhea" id="RHEA-COMP:10914"/>
        <dbReference type="ChEBI" id="CHEBI:13193"/>
        <dbReference type="ChEBI" id="CHEBI:15377"/>
        <dbReference type="ChEBI" id="CHEBI:15379"/>
        <dbReference type="ChEBI" id="CHEBI:17499"/>
        <dbReference type="ChEBI" id="CHEBI:84167"/>
        <dbReference type="ChEBI" id="CHEBI:84422"/>
        <dbReference type="EC" id="1.14.99.60"/>
    </reaction>
</comment>
<sequence>MSEIRFRPFDRLLLSVDRLLRLLPGAPAPASHNPADELPEAADLTAAERQKAAALMRVNHAGELAAQGLYLGQSLAARSPQTLSRLRSAGNEEAAHVDWCRARLRALGGRRSLLDPAWFGGALAIGTLAGLAGDDWSLGFIAETERQVEAHLDGHLRRLPAGDQRSRAVLEQMRRDEVRHGEDARRAGGRELPAPVRGLMRLASRVMTTTAYRV</sequence>
<evidence type="ECO:0000256" key="4">
    <source>
        <dbReference type="ARBA" id="ARBA00022723"/>
    </source>
</evidence>
<keyword evidence="11" id="KW-1185">Reference proteome</keyword>